<name>M5C2B3_THACB</name>
<evidence type="ECO:0000313" key="3">
    <source>
        <dbReference type="Proteomes" id="UP000012065"/>
    </source>
</evidence>
<protein>
    <recommendedName>
        <fullName evidence="1">Rhamnogalacturonase A/B/Epimerase-like pectate lyase domain-containing protein</fullName>
    </recommendedName>
</protein>
<dbReference type="Pfam" id="PF12708">
    <property type="entry name" value="Pect-lyase_RHGA_epim"/>
    <property type="match status" value="1"/>
</dbReference>
<proteinExistence type="predicted"/>
<reference evidence="2 3" key="1">
    <citation type="journal article" date="2013" name="J. Biotechnol.">
        <title>Establishment and interpretation of the genome sequence of the phytopathogenic fungus Rhizoctonia solani AG1-IB isolate 7/3/14.</title>
        <authorList>
            <person name="Wibberg D.W."/>
            <person name="Jelonek L.J."/>
            <person name="Rupp O.R."/>
            <person name="Hennig M.H."/>
            <person name="Eikmeyer F.E."/>
            <person name="Goesmann A.G."/>
            <person name="Hartmann A.H."/>
            <person name="Borriss R.B."/>
            <person name="Grosch R.G."/>
            <person name="Puehler A.P."/>
            <person name="Schlueter A.S."/>
        </authorList>
    </citation>
    <scope>NUCLEOTIDE SEQUENCE [LARGE SCALE GENOMIC DNA]</scope>
    <source>
        <strain evidence="3">AG1-IB / isolate 7/3/14</strain>
    </source>
</reference>
<dbReference type="InterPro" id="IPR012334">
    <property type="entry name" value="Pectin_lyas_fold"/>
</dbReference>
<dbReference type="HOGENOM" id="CLU_2110632_0_0_1"/>
<dbReference type="Gene3D" id="2.160.20.10">
    <property type="entry name" value="Single-stranded right-handed beta-helix, Pectin lyase-like"/>
    <property type="match status" value="1"/>
</dbReference>
<dbReference type="InterPro" id="IPR024535">
    <property type="entry name" value="RHGA/B-epi-like_pectate_lyase"/>
</dbReference>
<gene>
    <name evidence="2" type="primary">LbEXG1</name>
    <name evidence="2" type="ORF">BN14_07634</name>
</gene>
<dbReference type="InterPro" id="IPR011050">
    <property type="entry name" value="Pectin_lyase_fold/virulence"/>
</dbReference>
<dbReference type="SUPFAM" id="SSF51126">
    <property type="entry name" value="Pectin lyase-like"/>
    <property type="match status" value="1"/>
</dbReference>
<comment type="caution">
    <text evidence="2">The sequence shown here is derived from an EMBL/GenBank/DDBJ whole genome shotgun (WGS) entry which is preliminary data.</text>
</comment>
<evidence type="ECO:0000313" key="2">
    <source>
        <dbReference type="EMBL" id="CCO33551.1"/>
    </source>
</evidence>
<dbReference type="Proteomes" id="UP000012065">
    <property type="component" value="Unassembled WGS sequence"/>
</dbReference>
<sequence length="115" mass="12276">MVGDAKNPPTLLAAASFNGIAVIDADPYIPGGGGAQWWVNQNNFFRSTRNFVIDLRRVPAANSATGLHWQVSQATSLVNIRVEMSQAAGNNHQGIFMENGSGGFMSDLYFNGCVG</sequence>
<dbReference type="AlphaFoldDB" id="M5C2B3"/>
<evidence type="ECO:0000259" key="1">
    <source>
        <dbReference type="Pfam" id="PF12708"/>
    </source>
</evidence>
<organism evidence="2 3">
    <name type="scientific">Thanatephorus cucumeris (strain AG1-IB / isolate 7/3/14)</name>
    <name type="common">Lettuce bottom rot fungus</name>
    <name type="synonym">Rhizoctonia solani</name>
    <dbReference type="NCBI Taxonomy" id="1108050"/>
    <lineage>
        <taxon>Eukaryota</taxon>
        <taxon>Fungi</taxon>
        <taxon>Dikarya</taxon>
        <taxon>Basidiomycota</taxon>
        <taxon>Agaricomycotina</taxon>
        <taxon>Agaricomycetes</taxon>
        <taxon>Cantharellales</taxon>
        <taxon>Ceratobasidiaceae</taxon>
        <taxon>Rhizoctonia</taxon>
        <taxon>Rhizoctonia solani AG-1</taxon>
    </lineage>
</organism>
<dbReference type="EMBL" id="CAOJ01011673">
    <property type="protein sequence ID" value="CCO33551.1"/>
    <property type="molecule type" value="Genomic_DNA"/>
</dbReference>
<accession>M5C2B3</accession>
<feature type="domain" description="Rhamnogalacturonase A/B/Epimerase-like pectate lyase" evidence="1">
    <location>
        <begin position="1"/>
        <end position="112"/>
    </location>
</feature>